<protein>
    <recommendedName>
        <fullName evidence="6">Nuclear receptor</fullName>
    </recommendedName>
</protein>
<dbReference type="AlphaFoldDB" id="A0AAN4Z429"/>
<evidence type="ECO:0008006" key="6">
    <source>
        <dbReference type="Google" id="ProtNLM"/>
    </source>
</evidence>
<name>A0AAN4Z429_9BILA</name>
<dbReference type="EMBL" id="BTRK01000001">
    <property type="protein sequence ID" value="GMR30315.1"/>
    <property type="molecule type" value="Genomic_DNA"/>
</dbReference>
<feature type="non-terminal residue" evidence="4">
    <location>
        <position position="80"/>
    </location>
</feature>
<dbReference type="SUPFAM" id="SSF57716">
    <property type="entry name" value="Glucocorticoid receptor-like (DNA-binding domain)"/>
    <property type="match status" value="1"/>
</dbReference>
<gene>
    <name evidence="4" type="ORF">PMAYCL1PPCAC_00510</name>
</gene>
<accession>A0AAN4Z429</accession>
<evidence type="ECO:0000256" key="1">
    <source>
        <dbReference type="ARBA" id="ARBA00023015"/>
    </source>
</evidence>
<organism evidence="4 5">
    <name type="scientific">Pristionchus mayeri</name>
    <dbReference type="NCBI Taxonomy" id="1317129"/>
    <lineage>
        <taxon>Eukaryota</taxon>
        <taxon>Metazoa</taxon>
        <taxon>Ecdysozoa</taxon>
        <taxon>Nematoda</taxon>
        <taxon>Chromadorea</taxon>
        <taxon>Rhabditida</taxon>
        <taxon>Rhabditina</taxon>
        <taxon>Diplogasteromorpha</taxon>
        <taxon>Diplogasteroidea</taxon>
        <taxon>Neodiplogasteridae</taxon>
        <taxon>Pristionchus</taxon>
    </lineage>
</organism>
<sequence>RAGFSQIECFHRHRCKQCRLALCFAAGMSSESVQIEYSEDDISGREKEIALLPHPPQIECQMDKMMQSLLALEDAHDRLR</sequence>
<keyword evidence="3" id="KW-0539">Nucleus</keyword>
<keyword evidence="5" id="KW-1185">Reference proteome</keyword>
<evidence type="ECO:0000313" key="5">
    <source>
        <dbReference type="Proteomes" id="UP001328107"/>
    </source>
</evidence>
<dbReference type="Gene3D" id="3.30.50.10">
    <property type="entry name" value="Erythroid Transcription Factor GATA-1, subunit A"/>
    <property type="match status" value="1"/>
</dbReference>
<evidence type="ECO:0000256" key="2">
    <source>
        <dbReference type="ARBA" id="ARBA00023163"/>
    </source>
</evidence>
<evidence type="ECO:0000256" key="3">
    <source>
        <dbReference type="ARBA" id="ARBA00023242"/>
    </source>
</evidence>
<dbReference type="InterPro" id="IPR013088">
    <property type="entry name" value="Znf_NHR/GATA"/>
</dbReference>
<dbReference type="GO" id="GO:0008270">
    <property type="term" value="F:zinc ion binding"/>
    <property type="evidence" value="ECO:0007669"/>
    <property type="project" value="InterPro"/>
</dbReference>
<evidence type="ECO:0000313" key="4">
    <source>
        <dbReference type="EMBL" id="GMR30315.1"/>
    </source>
</evidence>
<dbReference type="Proteomes" id="UP001328107">
    <property type="component" value="Unassembled WGS sequence"/>
</dbReference>
<keyword evidence="2" id="KW-0804">Transcription</keyword>
<feature type="non-terminal residue" evidence="4">
    <location>
        <position position="1"/>
    </location>
</feature>
<reference evidence="5" key="1">
    <citation type="submission" date="2022-10" db="EMBL/GenBank/DDBJ databases">
        <title>Genome assembly of Pristionchus species.</title>
        <authorList>
            <person name="Yoshida K."/>
            <person name="Sommer R.J."/>
        </authorList>
    </citation>
    <scope>NUCLEOTIDE SEQUENCE [LARGE SCALE GENOMIC DNA]</scope>
    <source>
        <strain evidence="5">RS5460</strain>
    </source>
</reference>
<dbReference type="GO" id="GO:0006355">
    <property type="term" value="P:regulation of DNA-templated transcription"/>
    <property type="evidence" value="ECO:0007669"/>
    <property type="project" value="InterPro"/>
</dbReference>
<proteinExistence type="predicted"/>
<keyword evidence="1" id="KW-0805">Transcription regulation</keyword>
<comment type="caution">
    <text evidence="4">The sequence shown here is derived from an EMBL/GenBank/DDBJ whole genome shotgun (WGS) entry which is preliminary data.</text>
</comment>